<reference evidence="3 4" key="1">
    <citation type="submission" date="2020-07" db="EMBL/GenBank/DDBJ databases">
        <title>Sequencing the genomes of 1000 actinobacteria strains.</title>
        <authorList>
            <person name="Klenk H.-P."/>
        </authorList>
    </citation>
    <scope>NUCLEOTIDE SEQUENCE [LARGE SCALE GENOMIC DNA]</scope>
    <source>
        <strain evidence="3 4">DSM 19087</strain>
    </source>
</reference>
<keyword evidence="4" id="KW-1185">Reference proteome</keyword>
<dbReference type="InterPro" id="IPR021005">
    <property type="entry name" value="Znf_CGNR"/>
</dbReference>
<evidence type="ECO:0000313" key="4">
    <source>
        <dbReference type="Proteomes" id="UP000587211"/>
    </source>
</evidence>
<dbReference type="RefSeq" id="WP_179426278.1">
    <property type="nucleotide sequence ID" value="NZ_BAAAMP010000002.1"/>
</dbReference>
<organism evidence="2 5">
    <name type="scientific">Aeromicrobium tamlense</name>
    <dbReference type="NCBI Taxonomy" id="375541"/>
    <lineage>
        <taxon>Bacteria</taxon>
        <taxon>Bacillati</taxon>
        <taxon>Actinomycetota</taxon>
        <taxon>Actinomycetes</taxon>
        <taxon>Propionibacteriales</taxon>
        <taxon>Nocardioidaceae</taxon>
        <taxon>Aeromicrobium</taxon>
    </lineage>
</organism>
<dbReference type="PANTHER" id="PTHR35525">
    <property type="entry name" value="BLL6575 PROTEIN"/>
    <property type="match status" value="1"/>
</dbReference>
<dbReference type="SUPFAM" id="SSF160904">
    <property type="entry name" value="Jann2411-like"/>
    <property type="match status" value="1"/>
</dbReference>
<proteinExistence type="predicted"/>
<feature type="domain" description="Zinc finger CGNR" evidence="1">
    <location>
        <begin position="133"/>
        <end position="175"/>
    </location>
</feature>
<dbReference type="PANTHER" id="PTHR35525:SF3">
    <property type="entry name" value="BLL6575 PROTEIN"/>
    <property type="match status" value="1"/>
</dbReference>
<evidence type="ECO:0000313" key="2">
    <source>
        <dbReference type="EMBL" id="MBD1271775.1"/>
    </source>
</evidence>
<dbReference type="Pfam" id="PF07336">
    <property type="entry name" value="ABATE"/>
    <property type="match status" value="1"/>
</dbReference>
<protein>
    <submittedName>
        <fullName evidence="2">CGNR zinc finger domain-containing protein</fullName>
    </submittedName>
    <submittedName>
        <fullName evidence="3">RNA-binding Zn ribbon-like protein</fullName>
    </submittedName>
</protein>
<dbReference type="EMBL" id="JACBZN010000001">
    <property type="protein sequence ID" value="NYI39037.1"/>
    <property type="molecule type" value="Genomic_DNA"/>
</dbReference>
<dbReference type="Proteomes" id="UP000587211">
    <property type="component" value="Unassembled WGS sequence"/>
</dbReference>
<dbReference type="EMBL" id="JACWMT010000004">
    <property type="protein sequence ID" value="MBD1271775.1"/>
    <property type="molecule type" value="Genomic_DNA"/>
</dbReference>
<evidence type="ECO:0000259" key="1">
    <source>
        <dbReference type="Pfam" id="PF11706"/>
    </source>
</evidence>
<comment type="caution">
    <text evidence="2">The sequence shown here is derived from an EMBL/GenBank/DDBJ whole genome shotgun (WGS) entry which is preliminary data.</text>
</comment>
<dbReference type="AlphaFoldDB" id="A0A8I0KJA9"/>
<sequence length="181" mass="20194">MVFTPDVSDALGAASELANSALEPDTLETPSDLTEFFDRWGYTGARPRTRADLEAVRDIRPRLRELLRADRAAAVDLVNAILAEQQAVPRLVRHDRLDWHVHAIADDRPLHERVLVETAMAMIDVIRADEMERLSICAASDCDGVVVDFSRNRSRKFCSTTCGNREAQAAYRARQGDSFPG</sequence>
<name>A0A8I0KJA9_9ACTN</name>
<dbReference type="InterPro" id="IPR010852">
    <property type="entry name" value="ABATE"/>
</dbReference>
<gene>
    <name evidence="3" type="ORF">BJ975_002412</name>
    <name evidence="2" type="ORF">IDH50_16135</name>
</gene>
<evidence type="ECO:0000313" key="5">
    <source>
        <dbReference type="Proteomes" id="UP000659061"/>
    </source>
</evidence>
<evidence type="ECO:0000313" key="3">
    <source>
        <dbReference type="EMBL" id="NYI39037.1"/>
    </source>
</evidence>
<accession>A0A8I0KJA9</accession>
<dbReference type="Proteomes" id="UP000659061">
    <property type="component" value="Unassembled WGS sequence"/>
</dbReference>
<dbReference type="Pfam" id="PF11706">
    <property type="entry name" value="zf-CGNR"/>
    <property type="match status" value="1"/>
</dbReference>
<dbReference type="InterPro" id="IPR023286">
    <property type="entry name" value="ABATE_dom_sf"/>
</dbReference>
<reference evidence="2" key="2">
    <citation type="submission" date="2020-09" db="EMBL/GenBank/DDBJ databases">
        <title>Novel species in genus Aeromicrobium.</title>
        <authorList>
            <person name="Zhang G."/>
        </authorList>
    </citation>
    <scope>NUCLEOTIDE SEQUENCE</scope>
    <source>
        <strain evidence="2">SSW1-57</strain>
    </source>
</reference>
<dbReference type="Gene3D" id="1.10.3300.10">
    <property type="entry name" value="Jann2411-like domain"/>
    <property type="match status" value="1"/>
</dbReference>